<evidence type="ECO:0000256" key="1">
    <source>
        <dbReference type="ARBA" id="ARBA00006484"/>
    </source>
</evidence>
<feature type="signal peptide" evidence="3">
    <location>
        <begin position="1"/>
        <end position="20"/>
    </location>
</feature>
<dbReference type="GO" id="GO:0016616">
    <property type="term" value="F:oxidoreductase activity, acting on the CH-OH group of donors, NAD or NADP as acceptor"/>
    <property type="evidence" value="ECO:0007669"/>
    <property type="project" value="TreeGrafter"/>
</dbReference>
<dbReference type="PANTHER" id="PTHR24322:SF736">
    <property type="entry name" value="RETINOL DEHYDROGENASE 10"/>
    <property type="match status" value="1"/>
</dbReference>
<gene>
    <name evidence="4" type="ORF">HPB48_007247</name>
</gene>
<dbReference type="SUPFAM" id="SSF51735">
    <property type="entry name" value="NAD(P)-binding Rossmann-fold domains"/>
    <property type="match status" value="1"/>
</dbReference>
<evidence type="ECO:0000256" key="3">
    <source>
        <dbReference type="SAM" id="SignalP"/>
    </source>
</evidence>
<name>A0A9J6H1B2_HAELO</name>
<dbReference type="VEuPathDB" id="VectorBase:HLOH_061631"/>
<keyword evidence="2" id="KW-0560">Oxidoreductase</keyword>
<dbReference type="AlphaFoldDB" id="A0A9J6H1B2"/>
<evidence type="ECO:0000256" key="2">
    <source>
        <dbReference type="ARBA" id="ARBA00023002"/>
    </source>
</evidence>
<organism evidence="4 5">
    <name type="scientific">Haemaphysalis longicornis</name>
    <name type="common">Bush tick</name>
    <dbReference type="NCBI Taxonomy" id="44386"/>
    <lineage>
        <taxon>Eukaryota</taxon>
        <taxon>Metazoa</taxon>
        <taxon>Ecdysozoa</taxon>
        <taxon>Arthropoda</taxon>
        <taxon>Chelicerata</taxon>
        <taxon>Arachnida</taxon>
        <taxon>Acari</taxon>
        <taxon>Parasitiformes</taxon>
        <taxon>Ixodida</taxon>
        <taxon>Ixodoidea</taxon>
        <taxon>Ixodidae</taxon>
        <taxon>Haemaphysalinae</taxon>
        <taxon>Haemaphysalis</taxon>
    </lineage>
</organism>
<keyword evidence="5" id="KW-1185">Reference proteome</keyword>
<evidence type="ECO:0000313" key="4">
    <source>
        <dbReference type="EMBL" id="KAH9380808.1"/>
    </source>
</evidence>
<dbReference type="PANTHER" id="PTHR24322">
    <property type="entry name" value="PKSB"/>
    <property type="match status" value="1"/>
</dbReference>
<dbReference type="EMBL" id="JABSTR010000010">
    <property type="protein sequence ID" value="KAH9380808.1"/>
    <property type="molecule type" value="Genomic_DNA"/>
</dbReference>
<comment type="similarity">
    <text evidence="1">Belongs to the short-chain dehydrogenases/reductases (SDR) family.</text>
</comment>
<feature type="chain" id="PRO_5039894885" description="Hydroxysteroid 17-beta dehydrogenase 11" evidence="3">
    <location>
        <begin position="21"/>
        <end position="142"/>
    </location>
</feature>
<evidence type="ECO:0000313" key="5">
    <source>
        <dbReference type="Proteomes" id="UP000821853"/>
    </source>
</evidence>
<comment type="caution">
    <text evidence="4">The sequence shown here is derived from an EMBL/GenBank/DDBJ whole genome shotgun (WGS) entry which is preliminary data.</text>
</comment>
<dbReference type="Gene3D" id="3.40.50.720">
    <property type="entry name" value="NAD(P)-binding Rossmann-like Domain"/>
    <property type="match status" value="1"/>
</dbReference>
<dbReference type="InterPro" id="IPR036291">
    <property type="entry name" value="NAD(P)-bd_dom_sf"/>
</dbReference>
<protein>
    <recommendedName>
        <fullName evidence="6">Hydroxysteroid 17-beta dehydrogenase 11</fullName>
    </recommendedName>
</protein>
<keyword evidence="3" id="KW-0732">Signal</keyword>
<evidence type="ECO:0008006" key="6">
    <source>
        <dbReference type="Google" id="ProtNLM"/>
    </source>
</evidence>
<accession>A0A9J6H1B2</accession>
<sequence>MTLTEALCVLLEFVLLNVQCLWIAFREVVHWPTPVKSVDGKVVLITGSGHGVGRELALRFARLGARLVLVDIHKVRKKCIRPTDPDPVPFSREENNKKRARKRRVKTHARTFRVTGVVRLAARGCARVFFLVVYNHLYKYFI</sequence>
<dbReference type="Proteomes" id="UP000821853">
    <property type="component" value="Chromosome 8"/>
</dbReference>
<dbReference type="GO" id="GO:0005811">
    <property type="term" value="C:lipid droplet"/>
    <property type="evidence" value="ECO:0007669"/>
    <property type="project" value="TreeGrafter"/>
</dbReference>
<proteinExistence type="inferred from homology"/>
<reference evidence="4 5" key="1">
    <citation type="journal article" date="2020" name="Cell">
        <title>Large-Scale Comparative Analyses of Tick Genomes Elucidate Their Genetic Diversity and Vector Capacities.</title>
        <authorList>
            <consortium name="Tick Genome and Microbiome Consortium (TIGMIC)"/>
            <person name="Jia N."/>
            <person name="Wang J."/>
            <person name="Shi W."/>
            <person name="Du L."/>
            <person name="Sun Y."/>
            <person name="Zhan W."/>
            <person name="Jiang J.F."/>
            <person name="Wang Q."/>
            <person name="Zhang B."/>
            <person name="Ji P."/>
            <person name="Bell-Sakyi L."/>
            <person name="Cui X.M."/>
            <person name="Yuan T.T."/>
            <person name="Jiang B.G."/>
            <person name="Yang W.F."/>
            <person name="Lam T.T."/>
            <person name="Chang Q.C."/>
            <person name="Ding S.J."/>
            <person name="Wang X.J."/>
            <person name="Zhu J.G."/>
            <person name="Ruan X.D."/>
            <person name="Zhao L."/>
            <person name="Wei J.T."/>
            <person name="Ye R.Z."/>
            <person name="Que T.C."/>
            <person name="Du C.H."/>
            <person name="Zhou Y.H."/>
            <person name="Cheng J.X."/>
            <person name="Dai P.F."/>
            <person name="Guo W.B."/>
            <person name="Han X.H."/>
            <person name="Huang E.J."/>
            <person name="Li L.F."/>
            <person name="Wei W."/>
            <person name="Gao Y.C."/>
            <person name="Liu J.Z."/>
            <person name="Shao H.Z."/>
            <person name="Wang X."/>
            <person name="Wang C.C."/>
            <person name="Yang T.C."/>
            <person name="Huo Q.B."/>
            <person name="Li W."/>
            <person name="Chen H.Y."/>
            <person name="Chen S.E."/>
            <person name="Zhou L.G."/>
            <person name="Ni X.B."/>
            <person name="Tian J.H."/>
            <person name="Sheng Y."/>
            <person name="Liu T."/>
            <person name="Pan Y.S."/>
            <person name="Xia L.Y."/>
            <person name="Li J."/>
            <person name="Zhao F."/>
            <person name="Cao W.C."/>
        </authorList>
    </citation>
    <scope>NUCLEOTIDE SEQUENCE [LARGE SCALE GENOMIC DNA]</scope>
    <source>
        <strain evidence="4">HaeL-2018</strain>
    </source>
</reference>